<comment type="caution">
    <text evidence="1">The sequence shown here is derived from an EMBL/GenBank/DDBJ whole genome shotgun (WGS) entry which is preliminary data.</text>
</comment>
<protein>
    <recommendedName>
        <fullName evidence="3">ABC transporter periplasmic binding protein yphF</fullName>
    </recommendedName>
</protein>
<dbReference type="EMBL" id="JACSPV010000029">
    <property type="protein sequence ID" value="MBD8006376.1"/>
    <property type="molecule type" value="Genomic_DNA"/>
</dbReference>
<evidence type="ECO:0000313" key="2">
    <source>
        <dbReference type="Proteomes" id="UP000648182"/>
    </source>
</evidence>
<sequence>MAGFCLLLIAMLLSGCFYPQDRKAENNIPYEEQIDTVQRSVEKFQEDTGGLLPIKTKEADTPIYQKYPIEFKKLIPQYLETHPGNAYESGGVFQYVLIDVETNPTVKVFDVRLAEKVNEFYMRIRSQGYPPFKEEVADNVYSLDQKKLGYKEEQYYTSPYTNNNLPFVINGKGEIYVDYISDLYQVLKDEKKDFSPGEDIRKILYKDSPIVPAFSMPYTVDENNEPVYMGK</sequence>
<dbReference type="Proteomes" id="UP000648182">
    <property type="component" value="Unassembled WGS sequence"/>
</dbReference>
<keyword evidence="2" id="KW-1185">Reference proteome</keyword>
<gene>
    <name evidence="1" type="ORF">H9631_14940</name>
</gene>
<accession>A0ABR8VNM7</accession>
<name>A0ABR8VNM7_9BACI</name>
<evidence type="ECO:0000313" key="1">
    <source>
        <dbReference type="EMBL" id="MBD8006376.1"/>
    </source>
</evidence>
<evidence type="ECO:0008006" key="3">
    <source>
        <dbReference type="Google" id="ProtNLM"/>
    </source>
</evidence>
<reference evidence="1 2" key="1">
    <citation type="submission" date="2020-08" db="EMBL/GenBank/DDBJ databases">
        <title>A Genomic Blueprint of the Chicken Gut Microbiome.</title>
        <authorList>
            <person name="Gilroy R."/>
            <person name="Ravi A."/>
            <person name="Getino M."/>
            <person name="Pursley I."/>
            <person name="Horton D.L."/>
            <person name="Alikhan N.-F."/>
            <person name="Baker D."/>
            <person name="Gharbi K."/>
            <person name="Hall N."/>
            <person name="Watson M."/>
            <person name="Adriaenssens E.M."/>
            <person name="Foster-Nyarko E."/>
            <person name="Jarju S."/>
            <person name="Secka A."/>
            <person name="Antonio M."/>
            <person name="Oren A."/>
            <person name="Chaudhuri R."/>
            <person name="La Ragione R.M."/>
            <person name="Hildebrand F."/>
            <person name="Pallen M.J."/>
        </authorList>
    </citation>
    <scope>NUCLEOTIDE SEQUENCE [LARGE SCALE GENOMIC DNA]</scope>
    <source>
        <strain evidence="1 2">Sa1BUA2</strain>
    </source>
</reference>
<proteinExistence type="predicted"/>
<organism evidence="1 2">
    <name type="scientific">Bacillus norwichensis</name>
    <dbReference type="NCBI Taxonomy" id="2762217"/>
    <lineage>
        <taxon>Bacteria</taxon>
        <taxon>Bacillati</taxon>
        <taxon>Bacillota</taxon>
        <taxon>Bacilli</taxon>
        <taxon>Bacillales</taxon>
        <taxon>Bacillaceae</taxon>
        <taxon>Bacillus</taxon>
    </lineage>
</organism>